<evidence type="ECO:0000256" key="7">
    <source>
        <dbReference type="ARBA" id="ARBA00023242"/>
    </source>
</evidence>
<gene>
    <name evidence="9" type="ORF">BLNAU_785</name>
</gene>
<evidence type="ECO:0000256" key="6">
    <source>
        <dbReference type="ARBA" id="ARBA00023187"/>
    </source>
</evidence>
<evidence type="ECO:0000256" key="5">
    <source>
        <dbReference type="ARBA" id="ARBA00022737"/>
    </source>
</evidence>
<comment type="caution">
    <text evidence="9">The sequence shown here is derived from an EMBL/GenBank/DDBJ whole genome shotgun (WGS) entry which is preliminary data.</text>
</comment>
<organism evidence="9 10">
    <name type="scientific">Blattamonas nauphoetae</name>
    <dbReference type="NCBI Taxonomy" id="2049346"/>
    <lineage>
        <taxon>Eukaryota</taxon>
        <taxon>Metamonada</taxon>
        <taxon>Preaxostyla</taxon>
        <taxon>Oxymonadida</taxon>
        <taxon>Blattamonas</taxon>
    </lineage>
</organism>
<comment type="subcellular location">
    <subcellularLocation>
        <location evidence="1">Nucleus</location>
    </subcellularLocation>
</comment>
<evidence type="ECO:0000259" key="8">
    <source>
        <dbReference type="Pfam" id="PF23233"/>
    </source>
</evidence>
<dbReference type="InterPro" id="IPR011990">
    <property type="entry name" value="TPR-like_helical_dom_sf"/>
</dbReference>
<keyword evidence="4" id="KW-0747">Spliceosome</keyword>
<dbReference type="SMART" id="SM00386">
    <property type="entry name" value="HAT"/>
    <property type="match status" value="14"/>
</dbReference>
<dbReference type="InterPro" id="IPR045075">
    <property type="entry name" value="Syf1-like"/>
</dbReference>
<keyword evidence="6" id="KW-0508">mRNA splicing</keyword>
<dbReference type="Gene3D" id="1.25.40.10">
    <property type="entry name" value="Tetratricopeptide repeat domain"/>
    <property type="match status" value="5"/>
</dbReference>
<dbReference type="Proteomes" id="UP001281761">
    <property type="component" value="Unassembled WGS sequence"/>
</dbReference>
<evidence type="ECO:0000256" key="2">
    <source>
        <dbReference type="ARBA" id="ARBA00008644"/>
    </source>
</evidence>
<dbReference type="Pfam" id="PF23233">
    <property type="entry name" value="HAT_Syf1_CNRKL1_N"/>
    <property type="match status" value="1"/>
</dbReference>
<evidence type="ECO:0000313" key="9">
    <source>
        <dbReference type="EMBL" id="KAK2964254.1"/>
    </source>
</evidence>
<feature type="domain" description="Pre-mRNA-splicing factor Syf1-like N-terminal HAT-repeats" evidence="8">
    <location>
        <begin position="61"/>
        <end position="204"/>
    </location>
</feature>
<keyword evidence="7" id="KW-0539">Nucleus</keyword>
<dbReference type="InterPro" id="IPR003107">
    <property type="entry name" value="HAT"/>
</dbReference>
<sequence length="741" mass="87991">MNLEKNRGNKVLNKTPAPVQVTAEQLLIKTRERQEKQFVAPKQTIEDQEELLEYQTRRRKEFEDRVRAKRFKIGVWLLYAKFEEEQEDFVRSRSVYERALQVDDREVKVWLAYTEMEMRHQNVNHARNLFDRATRLLPRQDILWFKYITMEERLGNITHTRDIYQRWMQYLPEANAYRHFIKFEMKYHEWDNCVRVFEQYVAAHHTADTFLKYAKWLEKHYRGTRQTLPDGRQGPAIVNAGVLAARNIYERALAELEEWQVTEELFQTYADFEERAKDFERTRAVYARGMKRFPESTKLFSSLATFEKRFGTMQTISETIIQKRKRFYEEALAKNSLDYDKWFDYIQMIEYESDDDVEARNLEMRDLYQRAIVNIPPGDTKPFWRRYIYLWIEYALFEEVNCGNQESALQVLTDCLKVIPHKSFTFGKIWVHKAKLEIRMNNLQAARQTLGRAIGLCGKPKIFREYLKIEKALDETDRCRKILQMQLKQNPNRCACWVAMCKFEAENGEDLRARGLYEEGLRRTEVDINNPTQPQFDNPFALWKEYIEFEIENGEKDNVRALYRRLLNINPGIEVWISFALYESGKTGSEGETEQETRETNIKDARGVFEEAERTLIAQAKNDPSGEKRKSLYESWLQFEETYGTEETIETIQSKQPQGEVRQRPIYAADGVTAVGLEEYIHYDFPTQVQAHPLHLPGSDATTQMLVDVQADDAAERRRLRAERVRMRAQNWKNQDEGEAK</sequence>
<evidence type="ECO:0000313" key="10">
    <source>
        <dbReference type="Proteomes" id="UP001281761"/>
    </source>
</evidence>
<keyword evidence="5" id="KW-0677">Repeat</keyword>
<keyword evidence="10" id="KW-1185">Reference proteome</keyword>
<protein>
    <submittedName>
        <fullName evidence="9">Pre-mRNA-splicing factor clf1</fullName>
    </submittedName>
</protein>
<comment type="similarity">
    <text evidence="2">Belongs to the crooked-neck family.</text>
</comment>
<keyword evidence="3" id="KW-0507">mRNA processing</keyword>
<dbReference type="PANTHER" id="PTHR11246">
    <property type="entry name" value="PRE-MRNA SPLICING FACTOR"/>
    <property type="match status" value="1"/>
</dbReference>
<evidence type="ECO:0000256" key="3">
    <source>
        <dbReference type="ARBA" id="ARBA00022664"/>
    </source>
</evidence>
<dbReference type="EMBL" id="JARBJD010000003">
    <property type="protein sequence ID" value="KAK2964254.1"/>
    <property type="molecule type" value="Genomic_DNA"/>
</dbReference>
<dbReference type="PANTHER" id="PTHR11246:SF3">
    <property type="entry name" value="CROOKED NECK-LIKE PROTEIN 1"/>
    <property type="match status" value="1"/>
</dbReference>
<evidence type="ECO:0000256" key="1">
    <source>
        <dbReference type="ARBA" id="ARBA00004123"/>
    </source>
</evidence>
<proteinExistence type="inferred from homology"/>
<dbReference type="InterPro" id="IPR055433">
    <property type="entry name" value="HAT_Syf1-like_N"/>
</dbReference>
<dbReference type="SUPFAM" id="SSF48452">
    <property type="entry name" value="TPR-like"/>
    <property type="match status" value="2"/>
</dbReference>
<dbReference type="Pfam" id="PF23240">
    <property type="entry name" value="HAT_PRP39_N"/>
    <property type="match status" value="1"/>
</dbReference>
<name>A0ABQ9YKI3_9EUKA</name>
<accession>A0ABQ9YKI3</accession>
<reference evidence="9 10" key="1">
    <citation type="journal article" date="2022" name="bioRxiv">
        <title>Genomics of Preaxostyla Flagellates Illuminates Evolutionary Transitions and the Path Towards Mitochondrial Loss.</title>
        <authorList>
            <person name="Novak L.V.F."/>
            <person name="Treitli S.C."/>
            <person name="Pyrih J."/>
            <person name="Halakuc P."/>
            <person name="Pipaliya S.V."/>
            <person name="Vacek V."/>
            <person name="Brzon O."/>
            <person name="Soukal P."/>
            <person name="Eme L."/>
            <person name="Dacks J.B."/>
            <person name="Karnkowska A."/>
            <person name="Elias M."/>
            <person name="Hampl V."/>
        </authorList>
    </citation>
    <scope>NUCLEOTIDE SEQUENCE [LARGE SCALE GENOMIC DNA]</scope>
    <source>
        <strain evidence="9">NAU3</strain>
        <tissue evidence="9">Gut</tissue>
    </source>
</reference>
<evidence type="ECO:0000256" key="4">
    <source>
        <dbReference type="ARBA" id="ARBA00022728"/>
    </source>
</evidence>